<evidence type="ECO:0000256" key="2">
    <source>
        <dbReference type="ARBA" id="ARBA00009508"/>
    </source>
</evidence>
<dbReference type="PANTHER" id="PTHR12868:SF0">
    <property type="entry name" value="NADH DEHYDROGENASE [UBIQUINONE] 1 BETA SUBCOMPLEX SUBUNIT 9"/>
    <property type="match status" value="1"/>
</dbReference>
<name>A0ABQ9LSX8_HEVBR</name>
<proteinExistence type="inferred from homology"/>
<dbReference type="EMBL" id="JARPOI010000010">
    <property type="protein sequence ID" value="KAJ9171104.1"/>
    <property type="molecule type" value="Genomic_DNA"/>
</dbReference>
<evidence type="ECO:0000256" key="8">
    <source>
        <dbReference type="ARBA" id="ARBA00022990"/>
    </source>
</evidence>
<evidence type="ECO:0000256" key="11">
    <source>
        <dbReference type="ARBA" id="ARBA00030192"/>
    </source>
</evidence>
<evidence type="ECO:0000256" key="7">
    <source>
        <dbReference type="ARBA" id="ARBA00022982"/>
    </source>
</evidence>
<protein>
    <recommendedName>
        <fullName evidence="3">NADH dehydrogenase [ubiquinone] 1 beta subcomplex subunit 9</fullName>
    </recommendedName>
    <alternativeName>
        <fullName evidence="11">Complex I-B22</fullName>
    </alternativeName>
    <alternativeName>
        <fullName evidence="12">NADH-ubiquinone oxidoreductase B22 subunit</fullName>
    </alternativeName>
</protein>
<keyword evidence="4" id="KW-0813">Transport</keyword>
<evidence type="ECO:0000256" key="1">
    <source>
        <dbReference type="ARBA" id="ARBA00004443"/>
    </source>
</evidence>
<comment type="subcellular location">
    <subcellularLocation>
        <location evidence="1">Mitochondrion inner membrane</location>
        <topology evidence="1">Peripheral membrane protein</topology>
        <orientation evidence="1">Matrix side</orientation>
    </subcellularLocation>
</comment>
<organism evidence="13 14">
    <name type="scientific">Hevea brasiliensis</name>
    <name type="common">Para rubber tree</name>
    <name type="synonym">Siphonia brasiliensis</name>
    <dbReference type="NCBI Taxonomy" id="3981"/>
    <lineage>
        <taxon>Eukaryota</taxon>
        <taxon>Viridiplantae</taxon>
        <taxon>Streptophyta</taxon>
        <taxon>Embryophyta</taxon>
        <taxon>Tracheophyta</taxon>
        <taxon>Spermatophyta</taxon>
        <taxon>Magnoliopsida</taxon>
        <taxon>eudicotyledons</taxon>
        <taxon>Gunneridae</taxon>
        <taxon>Pentapetalae</taxon>
        <taxon>rosids</taxon>
        <taxon>fabids</taxon>
        <taxon>Malpighiales</taxon>
        <taxon>Euphorbiaceae</taxon>
        <taxon>Crotonoideae</taxon>
        <taxon>Micrandreae</taxon>
        <taxon>Hevea</taxon>
    </lineage>
</organism>
<accession>A0ABQ9LSX8</accession>
<comment type="caution">
    <text evidence="13">The sequence shown here is derived from an EMBL/GenBank/DDBJ whole genome shotgun (WGS) entry which is preliminary data.</text>
</comment>
<keyword evidence="10" id="KW-0472">Membrane</keyword>
<keyword evidence="14" id="KW-1185">Reference proteome</keyword>
<evidence type="ECO:0000256" key="3">
    <source>
        <dbReference type="ARBA" id="ARBA00018684"/>
    </source>
</evidence>
<evidence type="ECO:0000256" key="4">
    <source>
        <dbReference type="ARBA" id="ARBA00022448"/>
    </source>
</evidence>
<gene>
    <name evidence="13" type="ORF">P3X46_019152</name>
</gene>
<reference evidence="13 14" key="1">
    <citation type="journal article" date="2023" name="Plant Biotechnol. J.">
        <title>Chromosome-level wild Hevea brasiliensis genome provides new tools for genomic-assisted breeding and valuable loci to elevate rubber yield.</title>
        <authorList>
            <person name="Cheng H."/>
            <person name="Song X."/>
            <person name="Hu Y."/>
            <person name="Wu T."/>
            <person name="Yang Q."/>
            <person name="An Z."/>
            <person name="Feng S."/>
            <person name="Deng Z."/>
            <person name="Wu W."/>
            <person name="Zeng X."/>
            <person name="Tu M."/>
            <person name="Wang X."/>
            <person name="Huang H."/>
        </authorList>
    </citation>
    <scope>NUCLEOTIDE SEQUENCE [LARGE SCALE GENOMIC DNA]</scope>
    <source>
        <strain evidence="13">MT/VB/25A 57/8</strain>
    </source>
</reference>
<evidence type="ECO:0000313" key="13">
    <source>
        <dbReference type="EMBL" id="KAJ9171104.1"/>
    </source>
</evidence>
<dbReference type="CDD" id="cd20263">
    <property type="entry name" value="Complex1_LYR_NDUFB9_LYRM3"/>
    <property type="match status" value="1"/>
</dbReference>
<dbReference type="Proteomes" id="UP001174677">
    <property type="component" value="Chromosome 10"/>
</dbReference>
<keyword evidence="6" id="KW-0999">Mitochondrion inner membrane</keyword>
<evidence type="ECO:0000313" key="14">
    <source>
        <dbReference type="Proteomes" id="UP001174677"/>
    </source>
</evidence>
<comment type="similarity">
    <text evidence="2">Belongs to the complex I LYR family.</text>
</comment>
<keyword evidence="8" id="KW-0007">Acetylation</keyword>
<evidence type="ECO:0000256" key="9">
    <source>
        <dbReference type="ARBA" id="ARBA00023128"/>
    </source>
</evidence>
<dbReference type="InterPro" id="IPR045292">
    <property type="entry name" value="Complex1_LYR_NDUFB9_LYRM3"/>
</dbReference>
<keyword evidence="7" id="KW-0249">Electron transport</keyword>
<evidence type="ECO:0000256" key="10">
    <source>
        <dbReference type="ARBA" id="ARBA00023136"/>
    </source>
</evidence>
<keyword evidence="5" id="KW-0679">Respiratory chain</keyword>
<sequence length="97" mass="11334">MGVSTTAYLVRKATQKERVQILYSQAIKGTLNWAVHCHLFYQDASKLREKFNTNKHVDVIDRMIAEGEQYNKWRRLDPYIVLWALGGSKFTRNTAPF</sequence>
<dbReference type="InterPro" id="IPR033034">
    <property type="entry name" value="NDUFB9"/>
</dbReference>
<evidence type="ECO:0000256" key="6">
    <source>
        <dbReference type="ARBA" id="ARBA00022792"/>
    </source>
</evidence>
<evidence type="ECO:0000256" key="12">
    <source>
        <dbReference type="ARBA" id="ARBA00032528"/>
    </source>
</evidence>
<evidence type="ECO:0000256" key="5">
    <source>
        <dbReference type="ARBA" id="ARBA00022660"/>
    </source>
</evidence>
<keyword evidence="9" id="KW-0496">Mitochondrion</keyword>
<dbReference type="PANTHER" id="PTHR12868">
    <property type="entry name" value="NADH-UBIQUINONE OXIDOREDUCTASE B22 SUBUNIT"/>
    <property type="match status" value="1"/>
</dbReference>